<feature type="region of interest" description="Disordered" evidence="1">
    <location>
        <begin position="51"/>
        <end position="109"/>
    </location>
</feature>
<proteinExistence type="predicted"/>
<evidence type="ECO:0000256" key="2">
    <source>
        <dbReference type="SAM" id="Phobius"/>
    </source>
</evidence>
<feature type="compositionally biased region" description="Basic residues" evidence="1">
    <location>
        <begin position="95"/>
        <end position="109"/>
    </location>
</feature>
<keyword evidence="2" id="KW-0812">Transmembrane</keyword>
<accession>A0A0F9P0V0</accession>
<evidence type="ECO:0000313" key="3">
    <source>
        <dbReference type="EMBL" id="KKM87147.1"/>
    </source>
</evidence>
<evidence type="ECO:0000256" key="1">
    <source>
        <dbReference type="SAM" id="MobiDB-lite"/>
    </source>
</evidence>
<organism evidence="3">
    <name type="scientific">marine sediment metagenome</name>
    <dbReference type="NCBI Taxonomy" id="412755"/>
    <lineage>
        <taxon>unclassified sequences</taxon>
        <taxon>metagenomes</taxon>
        <taxon>ecological metagenomes</taxon>
    </lineage>
</organism>
<feature type="transmembrane region" description="Helical" evidence="2">
    <location>
        <begin position="6"/>
        <end position="25"/>
    </location>
</feature>
<dbReference type="AlphaFoldDB" id="A0A0F9P0V0"/>
<comment type="caution">
    <text evidence="3">The sequence shown here is derived from an EMBL/GenBank/DDBJ whole genome shotgun (WGS) entry which is preliminary data.</text>
</comment>
<reference evidence="3" key="1">
    <citation type="journal article" date="2015" name="Nature">
        <title>Complex archaea that bridge the gap between prokaryotes and eukaryotes.</title>
        <authorList>
            <person name="Spang A."/>
            <person name="Saw J.H."/>
            <person name="Jorgensen S.L."/>
            <person name="Zaremba-Niedzwiedzka K."/>
            <person name="Martijn J."/>
            <person name="Lind A.E."/>
            <person name="van Eijk R."/>
            <person name="Schleper C."/>
            <person name="Guy L."/>
            <person name="Ettema T.J."/>
        </authorList>
    </citation>
    <scope>NUCLEOTIDE SEQUENCE</scope>
</reference>
<feature type="compositionally biased region" description="Basic and acidic residues" evidence="1">
    <location>
        <begin position="60"/>
        <end position="80"/>
    </location>
</feature>
<keyword evidence="2" id="KW-0472">Membrane</keyword>
<dbReference type="EMBL" id="LAZR01007148">
    <property type="protein sequence ID" value="KKM87147.1"/>
    <property type="molecule type" value="Genomic_DNA"/>
</dbReference>
<keyword evidence="2" id="KW-1133">Transmembrane helix</keyword>
<sequence length="109" mass="12801">MTTLLTVGAILIGMILLFLFYTFTIRKERKELKRLRENYNVTKDLSKQGEIKNGSFYSEGGRERGVKDRESGVKRFDKPQGRSVLPPKPPVNSRKDRKRPRGIFRKFRR</sequence>
<protein>
    <submittedName>
        <fullName evidence="3">Uncharacterized protein</fullName>
    </submittedName>
</protein>
<name>A0A0F9P0V0_9ZZZZ</name>
<gene>
    <name evidence="3" type="ORF">LCGC14_1271880</name>
</gene>